<gene>
    <name evidence="1" type="ORF">SAMN02745725_02705</name>
</gene>
<dbReference type="AlphaFoldDB" id="A0A1M6JWB0"/>
<protein>
    <submittedName>
        <fullName evidence="1">Uncharacterized protein</fullName>
    </submittedName>
</protein>
<accession>A0A1M6JWB0</accession>
<dbReference type="InterPro" id="IPR013321">
    <property type="entry name" value="Arc_rbn_hlx_hlx"/>
</dbReference>
<dbReference type="Proteomes" id="UP000184185">
    <property type="component" value="Unassembled WGS sequence"/>
</dbReference>
<dbReference type="RefSeq" id="WP_072918948.1">
    <property type="nucleotide sequence ID" value="NZ_FQYQ01000026.1"/>
</dbReference>
<dbReference type="EMBL" id="FQYQ01000026">
    <property type="protein sequence ID" value="SHJ50938.1"/>
    <property type="molecule type" value="Genomic_DNA"/>
</dbReference>
<proteinExistence type="predicted"/>
<name>A0A1M6JWB0_PSEXY</name>
<evidence type="ECO:0000313" key="1">
    <source>
        <dbReference type="EMBL" id="SHJ50938.1"/>
    </source>
</evidence>
<reference evidence="1 2" key="1">
    <citation type="submission" date="2016-11" db="EMBL/GenBank/DDBJ databases">
        <authorList>
            <person name="Jaros S."/>
            <person name="Januszkiewicz K."/>
            <person name="Wedrychowicz H."/>
        </authorList>
    </citation>
    <scope>NUCLEOTIDE SEQUENCE [LARGE SCALE GENOMIC DNA]</scope>
    <source>
        <strain evidence="1 2">DSM 14809</strain>
    </source>
</reference>
<evidence type="ECO:0000313" key="2">
    <source>
        <dbReference type="Proteomes" id="UP000184185"/>
    </source>
</evidence>
<sequence length="202" mass="23237">MSHSEEYYSQLLNKVNQTHPIAGFETNKYNLDVACFLAEVNDTSAYLYKNCSNIDEFGNLYFGLKHTQVGERIRIAQSFGQRQNDGSYVIPNMEYLARYTITNLGEIRKLPGFNGNIEDMENIYNVSPSNSSKELREKLKAARRELHPNAAKIKENTEKFEALELSIKEDTLNAFKLACANEGEHYIHVLKDFINDYINNHL</sequence>
<dbReference type="Gene3D" id="1.10.1220.10">
    <property type="entry name" value="Met repressor-like"/>
    <property type="match status" value="1"/>
</dbReference>
<keyword evidence="2" id="KW-1185">Reference proteome</keyword>
<dbReference type="GO" id="GO:0006355">
    <property type="term" value="P:regulation of DNA-templated transcription"/>
    <property type="evidence" value="ECO:0007669"/>
    <property type="project" value="InterPro"/>
</dbReference>
<organism evidence="1 2">
    <name type="scientific">Pseudobutyrivibrio xylanivorans DSM 14809</name>
    <dbReference type="NCBI Taxonomy" id="1123012"/>
    <lineage>
        <taxon>Bacteria</taxon>
        <taxon>Bacillati</taxon>
        <taxon>Bacillota</taxon>
        <taxon>Clostridia</taxon>
        <taxon>Lachnospirales</taxon>
        <taxon>Lachnospiraceae</taxon>
        <taxon>Pseudobutyrivibrio</taxon>
    </lineage>
</organism>